<proteinExistence type="predicted"/>
<dbReference type="EC" id="6.3.5.6" evidence="2"/>
<reference evidence="4" key="1">
    <citation type="journal article" date="2018" name="Genome Announc.">
        <title>Complete Genome Sequence of the Methanococcus maripaludis Type Strain JJ (DSM 2067), a Model for Selenoprotein Synthesis in Archaea.</title>
        <authorList>
            <person name="Poehlein A."/>
            <person name="Heym D."/>
            <person name="Quitzke V."/>
            <person name="Fersch J."/>
            <person name="Daniel R."/>
            <person name="Rother M."/>
        </authorList>
    </citation>
    <scope>NUCLEOTIDE SEQUENCE [LARGE SCALE GENOMIC DNA]</scope>
    <source>
        <strain evidence="4">DSM 2067</strain>
    </source>
</reference>
<dbReference type="GO" id="GO:0050567">
    <property type="term" value="F:glutaminyl-tRNA synthase (glutamine-hydrolyzing) activity"/>
    <property type="evidence" value="ECO:0007669"/>
    <property type="project" value="UniProtKB-EC"/>
</dbReference>
<dbReference type="GO" id="GO:0006450">
    <property type="term" value="P:regulation of translational fidelity"/>
    <property type="evidence" value="ECO:0007669"/>
    <property type="project" value="InterPro"/>
</dbReference>
<reference evidence="1" key="2">
    <citation type="submission" date="2018-02" db="EMBL/GenBank/DDBJ databases">
        <title>Complete genome sequence of the Methanococcus maripaludis type strain JJ (DSM 2067), a model for selenoprotein synthesis in Archaea.</title>
        <authorList>
            <person name="Poehlein A."/>
            <person name="Heym D."/>
            <person name="Quitzke V."/>
            <person name="Fersch J."/>
            <person name="Daniel R."/>
            <person name="Rother M."/>
        </authorList>
    </citation>
    <scope>NUCLEOTIDE SEQUENCE [LARGE SCALE GENOMIC DNA]</scope>
    <source>
        <strain evidence="1">DSM 2067</strain>
    </source>
</reference>
<dbReference type="EMBL" id="CP026606">
    <property type="protein sequence ID" value="AVB75827.1"/>
    <property type="molecule type" value="Genomic_DNA"/>
</dbReference>
<keyword evidence="2" id="KW-0436">Ligase</keyword>
<evidence type="ECO:0000313" key="4">
    <source>
        <dbReference type="Proteomes" id="UP000239462"/>
    </source>
</evidence>
<protein>
    <submittedName>
        <fullName evidence="2">Aspartyl-tRNA(Asn)/glutamyl-tRNA(Gln) amidotransferase subunit C</fullName>
        <ecNumber evidence="2">6.3.5.6</ecNumber>
        <ecNumber evidence="2">6.3.5.7</ecNumber>
    </submittedName>
    <submittedName>
        <fullName evidence="1">Aspartyl/glutamyl-tRNA amidotransferase subunit C</fullName>
    </submittedName>
</protein>
<dbReference type="AlphaFoldDB" id="A0A2L1C907"/>
<evidence type="ECO:0000313" key="2">
    <source>
        <dbReference type="EMBL" id="MBA2864243.1"/>
    </source>
</evidence>
<dbReference type="InterPro" id="IPR010120">
    <property type="entry name" value="Glu-ADT_subunit_C_archaea"/>
</dbReference>
<dbReference type="InterPro" id="IPR003837">
    <property type="entry name" value="GatC"/>
</dbReference>
<sequence>MIDVEKIQKQADEIVAQLSEVLENFDLETEEEYHILETKNVLRDDDEAILDESFKIDALNVAPKVKDGSIVVEKSKWSH</sequence>
<evidence type="ECO:0000313" key="5">
    <source>
        <dbReference type="Proteomes" id="UP000567099"/>
    </source>
</evidence>
<dbReference type="EMBL" id="JACDUO010000001">
    <property type="protein sequence ID" value="MBA2864243.1"/>
    <property type="molecule type" value="Genomic_DNA"/>
</dbReference>
<dbReference type="EC" id="6.3.5.7" evidence="2"/>
<dbReference type="Proteomes" id="UP000239462">
    <property type="component" value="Chromosome"/>
</dbReference>
<dbReference type="GO" id="GO:0016740">
    <property type="term" value="F:transferase activity"/>
    <property type="evidence" value="ECO:0007669"/>
    <property type="project" value="UniProtKB-KW"/>
</dbReference>
<gene>
    <name evidence="2" type="ORF">HNP94_001243</name>
    <name evidence="3" type="ORF">HNP96_001210</name>
    <name evidence="1" type="ORF">MMJJ_04100</name>
</gene>
<dbReference type="GeneID" id="36101503"/>
<dbReference type="RefSeq" id="WP_104837454.1">
    <property type="nucleotide sequence ID" value="NZ_CP026606.1"/>
</dbReference>
<reference evidence="3 6" key="3">
    <citation type="submission" date="2020-08" db="EMBL/GenBank/DDBJ databases">
        <title>Genomic Encyclopedia of Type Strains, Phase IV (KMG-V): Genome sequencing to study the core and pangenomes of soil and plant-associated prokaryotes.</title>
        <authorList>
            <person name="Whitman W."/>
        </authorList>
    </citation>
    <scope>NUCLEOTIDE SEQUENCE [LARGE SCALE GENOMIC DNA]</scope>
    <source>
        <strain evidence="2 5">C13</strain>
        <strain evidence="3 6">D1</strain>
    </source>
</reference>
<evidence type="ECO:0000313" key="1">
    <source>
        <dbReference type="EMBL" id="AVB75827.1"/>
    </source>
</evidence>
<dbReference type="NCBIfam" id="NF000681">
    <property type="entry name" value="PRK00034.3-1"/>
    <property type="match status" value="1"/>
</dbReference>
<accession>A0A2L1C907</accession>
<dbReference type="NCBIfam" id="TIGR01827">
    <property type="entry name" value="gatC_rel"/>
    <property type="match status" value="1"/>
</dbReference>
<name>A0A2L1C907_METMI</name>
<dbReference type="KEGG" id="mmad:MMJJ_04100"/>
<dbReference type="EMBL" id="JACHED010000002">
    <property type="protein sequence ID" value="MBB6497169.1"/>
    <property type="molecule type" value="Genomic_DNA"/>
</dbReference>
<dbReference type="Proteomes" id="UP000590564">
    <property type="component" value="Unassembled WGS sequence"/>
</dbReference>
<dbReference type="Proteomes" id="UP000567099">
    <property type="component" value="Unassembled WGS sequence"/>
</dbReference>
<evidence type="ECO:0000313" key="3">
    <source>
        <dbReference type="EMBL" id="MBB6497169.1"/>
    </source>
</evidence>
<keyword evidence="1" id="KW-0808">Transferase</keyword>
<evidence type="ECO:0000313" key="6">
    <source>
        <dbReference type="Proteomes" id="UP000590564"/>
    </source>
</evidence>
<organism evidence="1 4">
    <name type="scientific">Methanococcus maripaludis</name>
    <name type="common">Methanococcus deltae</name>
    <dbReference type="NCBI Taxonomy" id="39152"/>
    <lineage>
        <taxon>Archaea</taxon>
        <taxon>Methanobacteriati</taxon>
        <taxon>Methanobacteriota</taxon>
        <taxon>Methanomada group</taxon>
        <taxon>Methanococci</taxon>
        <taxon>Methanococcales</taxon>
        <taxon>Methanococcaceae</taxon>
        <taxon>Methanococcus</taxon>
    </lineage>
</organism>
<dbReference type="Pfam" id="PF02686">
    <property type="entry name" value="GatC"/>
    <property type="match status" value="1"/>
</dbReference>
<dbReference type="GO" id="GO:0050566">
    <property type="term" value="F:asparaginyl-tRNA synthase (glutamine-hydrolyzing) activity"/>
    <property type="evidence" value="ECO:0007669"/>
    <property type="project" value="UniProtKB-EC"/>
</dbReference>